<dbReference type="Gene3D" id="3.40.190.10">
    <property type="entry name" value="Periplasmic binding protein-like II"/>
    <property type="match status" value="1"/>
</dbReference>
<dbReference type="SUPFAM" id="SSF53850">
    <property type="entry name" value="Periplasmic binding protein-like II"/>
    <property type="match status" value="1"/>
</dbReference>
<gene>
    <name evidence="3" type="ORF">E4650_05850</name>
    <name evidence="2" type="ORF">SAMN04488588_1541</name>
</gene>
<dbReference type="CDD" id="cd13528">
    <property type="entry name" value="PBP2_osmoprotectants"/>
    <property type="match status" value="1"/>
</dbReference>
<keyword evidence="4" id="KW-1185">Reference proteome</keyword>
<sequence length="297" mass="33939">MKKTLIAIILVLVIMSSFAFSKSVVVGSKMFTEGYIVSNMIVDLLEDNGFDVQKRFGLSSLPIRKGMETGQIDIYPEYTGTAWAAYFKKDTQIYDPVELFNKVKKIDQEEYGIVWLDMIHFNNTYGLAVRNEFAQENNINSLSDLSDYINNGNKVIFGVNPEYYKRSDGIFAVIDTYDMNVDKNNVKTMEAGLTYTALENGNIDVAMVYSTDALILKHDLKVLEDDKNFFPLYYPAALVREETLEEYPEIKEILNPLTLYLNENIIIRLNYLVDVEGLEPEIVSERFLEALGLINNN</sequence>
<dbReference type="RefSeq" id="WP_091404440.1">
    <property type="nucleotide sequence ID" value="NZ_FMYV01000006.1"/>
</dbReference>
<organism evidence="2 4">
    <name type="scientific">Geotoga petraea</name>
    <dbReference type="NCBI Taxonomy" id="28234"/>
    <lineage>
        <taxon>Bacteria</taxon>
        <taxon>Thermotogati</taxon>
        <taxon>Thermotogota</taxon>
        <taxon>Thermotogae</taxon>
        <taxon>Petrotogales</taxon>
        <taxon>Petrotogaceae</taxon>
        <taxon>Geotoga</taxon>
    </lineage>
</organism>
<evidence type="ECO:0000259" key="1">
    <source>
        <dbReference type="Pfam" id="PF04069"/>
    </source>
</evidence>
<evidence type="ECO:0000313" key="3">
    <source>
        <dbReference type="EMBL" id="TGG87862.1"/>
    </source>
</evidence>
<evidence type="ECO:0000313" key="2">
    <source>
        <dbReference type="EMBL" id="SDC67285.1"/>
    </source>
</evidence>
<dbReference type="Proteomes" id="UP000199322">
    <property type="component" value="Unassembled WGS sequence"/>
</dbReference>
<name>A0A1G6NJH5_9BACT</name>
<reference evidence="3 5" key="2">
    <citation type="submission" date="2019-04" db="EMBL/GenBank/DDBJ databases">
        <title>Draft genome sequence data and analysis of a Fermenting Bacterium, Geotoga petraea strain HO-Geo1, isolated from heavy-oil petroleum reservoir in Russia.</title>
        <authorList>
            <person name="Grouzdev D.S."/>
            <person name="Semenova E.M."/>
            <person name="Sokolova D.S."/>
            <person name="Tourova T.P."/>
            <person name="Poltaraus A.B."/>
            <person name="Nazina T.N."/>
        </authorList>
    </citation>
    <scope>NUCLEOTIDE SEQUENCE [LARGE SCALE GENOMIC DNA]</scope>
    <source>
        <strain evidence="3 5">HO-Geo1</strain>
    </source>
</reference>
<evidence type="ECO:0000313" key="4">
    <source>
        <dbReference type="Proteomes" id="UP000199322"/>
    </source>
</evidence>
<reference evidence="2 4" key="1">
    <citation type="submission" date="2016-10" db="EMBL/GenBank/DDBJ databases">
        <authorList>
            <person name="de Groot N.N."/>
        </authorList>
    </citation>
    <scope>NUCLEOTIDE SEQUENCE [LARGE SCALE GENOMIC DNA]</scope>
    <source>
        <strain evidence="2 4">WG14</strain>
    </source>
</reference>
<dbReference type="Pfam" id="PF04069">
    <property type="entry name" value="OpuAC"/>
    <property type="match status" value="1"/>
</dbReference>
<dbReference type="InterPro" id="IPR007210">
    <property type="entry name" value="ABC_Gly_betaine_transp_sub-bd"/>
</dbReference>
<feature type="domain" description="ABC-type glycine betaine transport system substrate-binding" evidence="1">
    <location>
        <begin position="22"/>
        <end position="289"/>
    </location>
</feature>
<proteinExistence type="predicted"/>
<protein>
    <submittedName>
        <fullName evidence="3">Glycine/betaine ABC transporter substrate-binding protein</fullName>
    </submittedName>
    <submittedName>
        <fullName evidence="2">Osmoprotectant transport system substrate-binding protein</fullName>
    </submittedName>
</protein>
<dbReference type="OrthoDB" id="9801163at2"/>
<dbReference type="EMBL" id="FMYV01000006">
    <property type="protein sequence ID" value="SDC67285.1"/>
    <property type="molecule type" value="Genomic_DNA"/>
</dbReference>
<accession>A0A1G6NJH5</accession>
<dbReference type="GO" id="GO:0022857">
    <property type="term" value="F:transmembrane transporter activity"/>
    <property type="evidence" value="ECO:0007669"/>
    <property type="project" value="InterPro"/>
</dbReference>
<dbReference type="STRING" id="28234.SAMN04488588_1541"/>
<dbReference type="GO" id="GO:0043190">
    <property type="term" value="C:ATP-binding cassette (ABC) transporter complex"/>
    <property type="evidence" value="ECO:0007669"/>
    <property type="project" value="InterPro"/>
</dbReference>
<dbReference type="Gene3D" id="3.40.190.120">
    <property type="entry name" value="Osmoprotection protein (prox), domain 2"/>
    <property type="match status" value="1"/>
</dbReference>
<dbReference type="Proteomes" id="UP000297288">
    <property type="component" value="Unassembled WGS sequence"/>
</dbReference>
<evidence type="ECO:0000313" key="5">
    <source>
        <dbReference type="Proteomes" id="UP000297288"/>
    </source>
</evidence>
<dbReference type="EMBL" id="SRME01000003">
    <property type="protein sequence ID" value="TGG87862.1"/>
    <property type="molecule type" value="Genomic_DNA"/>
</dbReference>
<dbReference type="AlphaFoldDB" id="A0A1G6NJH5"/>